<evidence type="ECO:0000313" key="1">
    <source>
        <dbReference type="EMBL" id="MXU84739.1"/>
    </source>
</evidence>
<name>A0A6B0TX74_IXORI</name>
<reference evidence="1" key="1">
    <citation type="submission" date="2019-12" db="EMBL/GenBank/DDBJ databases">
        <title>An insight into the sialome of adult female Ixodes ricinus ticks feeding for 6 days.</title>
        <authorList>
            <person name="Perner J."/>
            <person name="Ribeiro J.M.C."/>
        </authorList>
    </citation>
    <scope>NUCLEOTIDE SEQUENCE</scope>
    <source>
        <strain evidence="1">Semi-engorged</strain>
        <tissue evidence="1">Salivary glands</tissue>
    </source>
</reference>
<dbReference type="AlphaFoldDB" id="A0A6B0TX74"/>
<proteinExistence type="predicted"/>
<sequence length="82" mass="8593">MLCGTSTASVVTCFASYSAATTEADILSTERHGGTAVQVRTVPTLCNRARPCTGGGGTVGCWWYLVAQCSGKWYALVMPCPL</sequence>
<dbReference type="EMBL" id="GIFC01002656">
    <property type="protein sequence ID" value="MXU84739.1"/>
    <property type="molecule type" value="Transcribed_RNA"/>
</dbReference>
<accession>A0A6B0TX74</accession>
<organism evidence="1">
    <name type="scientific">Ixodes ricinus</name>
    <name type="common">Common tick</name>
    <name type="synonym">Acarus ricinus</name>
    <dbReference type="NCBI Taxonomy" id="34613"/>
    <lineage>
        <taxon>Eukaryota</taxon>
        <taxon>Metazoa</taxon>
        <taxon>Ecdysozoa</taxon>
        <taxon>Arthropoda</taxon>
        <taxon>Chelicerata</taxon>
        <taxon>Arachnida</taxon>
        <taxon>Acari</taxon>
        <taxon>Parasitiformes</taxon>
        <taxon>Ixodida</taxon>
        <taxon>Ixodoidea</taxon>
        <taxon>Ixodidae</taxon>
        <taxon>Ixodinae</taxon>
        <taxon>Ixodes</taxon>
    </lineage>
</organism>
<protein>
    <submittedName>
        <fullName evidence="1">Putative secreted protein</fullName>
    </submittedName>
</protein>